<keyword evidence="10 18" id="KW-0028">Amino-acid biosynthesis</keyword>
<dbReference type="GO" id="GO:0000166">
    <property type="term" value="F:nucleotide binding"/>
    <property type="evidence" value="ECO:0007669"/>
    <property type="project" value="UniProtKB-KW"/>
</dbReference>
<dbReference type="OrthoDB" id="9806583at2"/>
<name>A0A0R1Q7U0_9LACO</name>
<dbReference type="InterPro" id="IPR016037">
    <property type="entry name" value="DHQ_synth_AroB"/>
</dbReference>
<feature type="binding site" evidence="18">
    <location>
        <position position="247"/>
    </location>
    <ligand>
        <name>Zn(2+)</name>
        <dbReference type="ChEBI" id="CHEBI:29105"/>
    </ligand>
</feature>
<evidence type="ECO:0000256" key="4">
    <source>
        <dbReference type="ARBA" id="ARBA00004496"/>
    </source>
</evidence>
<comment type="cofactor">
    <cofactor evidence="18">
        <name>Co(2+)</name>
        <dbReference type="ChEBI" id="CHEBI:48828"/>
    </cofactor>
    <cofactor evidence="18">
        <name>Zn(2+)</name>
        <dbReference type="ChEBI" id="CHEBI:29105"/>
    </cofactor>
    <text evidence="18">Binds 1 divalent metal cation per subunit. Can use either Co(2+) or Zn(2+).</text>
</comment>
<comment type="function">
    <text evidence="18">Catalyzes the conversion of 3-deoxy-D-arabino-heptulosonate 7-phosphate (DAHP) to dehydroquinate (DHQ).</text>
</comment>
<dbReference type="InterPro" id="IPR030963">
    <property type="entry name" value="DHQ_synth_fam"/>
</dbReference>
<feature type="binding site" evidence="18">
    <location>
        <begin position="131"/>
        <end position="132"/>
    </location>
    <ligand>
        <name>NAD(+)</name>
        <dbReference type="ChEBI" id="CHEBI:57540"/>
    </ligand>
</feature>
<evidence type="ECO:0000259" key="19">
    <source>
        <dbReference type="Pfam" id="PF01761"/>
    </source>
</evidence>
<keyword evidence="15 18" id="KW-0057">Aromatic amino acid biosynthesis</keyword>
<feature type="domain" description="3-dehydroquinate synthase N-terminal" evidence="19">
    <location>
        <begin position="69"/>
        <end position="180"/>
    </location>
</feature>
<dbReference type="UniPathway" id="UPA00053">
    <property type="reaction ID" value="UER00085"/>
</dbReference>
<dbReference type="STRING" id="1423812.FD20_GL000761"/>
<evidence type="ECO:0000259" key="20">
    <source>
        <dbReference type="Pfam" id="PF24621"/>
    </source>
</evidence>
<feature type="domain" description="3-dehydroquinate synthase C-terminal" evidence="20">
    <location>
        <begin position="183"/>
        <end position="322"/>
    </location>
</feature>
<dbReference type="Pfam" id="PF24621">
    <property type="entry name" value="DHQS_C"/>
    <property type="match status" value="1"/>
</dbReference>
<dbReference type="PATRIC" id="fig|1423812.3.peg.826"/>
<dbReference type="CDD" id="cd08195">
    <property type="entry name" value="DHQS"/>
    <property type="match status" value="1"/>
</dbReference>
<comment type="caution">
    <text evidence="21">The sequence shown here is derived from an EMBL/GenBank/DDBJ whole genome shotgun (WGS) entry which is preliminary data.</text>
</comment>
<dbReference type="GO" id="GO:0046872">
    <property type="term" value="F:metal ion binding"/>
    <property type="evidence" value="ECO:0007669"/>
    <property type="project" value="UniProtKB-KW"/>
</dbReference>
<evidence type="ECO:0000256" key="14">
    <source>
        <dbReference type="ARBA" id="ARBA00023027"/>
    </source>
</evidence>
<dbReference type="PANTHER" id="PTHR43622">
    <property type="entry name" value="3-DEHYDROQUINATE SYNTHASE"/>
    <property type="match status" value="1"/>
</dbReference>
<keyword evidence="9 18" id="KW-0963">Cytoplasm</keyword>
<evidence type="ECO:0000256" key="11">
    <source>
        <dbReference type="ARBA" id="ARBA00022723"/>
    </source>
</evidence>
<evidence type="ECO:0000256" key="13">
    <source>
        <dbReference type="ARBA" id="ARBA00022833"/>
    </source>
</evidence>
<feature type="binding site" evidence="18">
    <location>
        <position position="144"/>
    </location>
    <ligand>
        <name>NAD(+)</name>
        <dbReference type="ChEBI" id="CHEBI:57540"/>
    </ligand>
</feature>
<dbReference type="Proteomes" id="UP000051155">
    <property type="component" value="Unassembled WGS sequence"/>
</dbReference>
<sequence>MPIKKSDEIVLKDYQVKIQKGVLNRLVEFIGPLWQKRKIALITDDNVGPLYANAVKGQLVRMGHQVIILTIPAGEASKSWKQVQLLINSLAQNDFVRSDSVIALGGGVVGDLAGFIASIYMRGISIIQIPTSLLAQVDSSVGGKTAIDLKTGKNMVGSFYQPDLVLIDPDTIQTLPKRMLVEGYGEIIKCAALVGGTFWKIIEKVNQAEDIITHAEELIHASITFKAEVVIRDEKEENLRKLLNFGHTIGHALELIETGKLMHGEAVAIGIARITAAFEKKGMTKGDTTFKVKGRLACVGLPVDAKELGSDAFYSAILHDKKIKNDQITLVYIKEIGQPAFYTLKIAEIRNWLNPVLAF</sequence>
<proteinExistence type="inferred from homology"/>
<dbReference type="EC" id="4.2.3.4" evidence="7 18"/>
<feature type="binding site" evidence="18">
    <location>
        <begin position="107"/>
        <end position="111"/>
    </location>
    <ligand>
        <name>NAD(+)</name>
        <dbReference type="ChEBI" id="CHEBI:57540"/>
    </ligand>
</feature>
<dbReference type="EMBL" id="AZEG01000018">
    <property type="protein sequence ID" value="KRL36952.1"/>
    <property type="molecule type" value="Genomic_DNA"/>
</dbReference>
<accession>A0A0R1Q7U0</accession>
<evidence type="ECO:0000256" key="12">
    <source>
        <dbReference type="ARBA" id="ARBA00022741"/>
    </source>
</evidence>
<keyword evidence="22" id="KW-1185">Reference proteome</keyword>
<dbReference type="NCBIfam" id="TIGR01357">
    <property type="entry name" value="aroB"/>
    <property type="match status" value="1"/>
</dbReference>
<dbReference type="RefSeq" id="WP_057737764.1">
    <property type="nucleotide sequence ID" value="NZ_AZEG01000018.1"/>
</dbReference>
<evidence type="ECO:0000256" key="15">
    <source>
        <dbReference type="ARBA" id="ARBA00023141"/>
    </source>
</evidence>
<dbReference type="Gene3D" id="3.40.50.1970">
    <property type="match status" value="1"/>
</dbReference>
<evidence type="ECO:0000256" key="5">
    <source>
        <dbReference type="ARBA" id="ARBA00004661"/>
    </source>
</evidence>
<dbReference type="GO" id="GO:0008652">
    <property type="term" value="P:amino acid biosynthetic process"/>
    <property type="evidence" value="ECO:0007669"/>
    <property type="project" value="UniProtKB-KW"/>
</dbReference>
<dbReference type="InterPro" id="IPR056179">
    <property type="entry name" value="DHQS_C"/>
</dbReference>
<dbReference type="GO" id="GO:0005737">
    <property type="term" value="C:cytoplasm"/>
    <property type="evidence" value="ECO:0007669"/>
    <property type="project" value="UniProtKB-SubCell"/>
</dbReference>
<evidence type="ECO:0000256" key="7">
    <source>
        <dbReference type="ARBA" id="ARBA00013031"/>
    </source>
</evidence>
<comment type="catalytic activity">
    <reaction evidence="1 18">
        <text>7-phospho-2-dehydro-3-deoxy-D-arabino-heptonate = 3-dehydroquinate + phosphate</text>
        <dbReference type="Rhea" id="RHEA:21968"/>
        <dbReference type="ChEBI" id="CHEBI:32364"/>
        <dbReference type="ChEBI" id="CHEBI:43474"/>
        <dbReference type="ChEBI" id="CHEBI:58394"/>
        <dbReference type="EC" id="4.2.3.4"/>
    </reaction>
</comment>
<dbReference type="HAMAP" id="MF_00110">
    <property type="entry name" value="DHQ_synthase"/>
    <property type="match status" value="1"/>
</dbReference>
<comment type="cofactor">
    <cofactor evidence="2 18">
        <name>NAD(+)</name>
        <dbReference type="ChEBI" id="CHEBI:57540"/>
    </cofactor>
</comment>
<evidence type="ECO:0000256" key="18">
    <source>
        <dbReference type="HAMAP-Rule" id="MF_00110"/>
    </source>
</evidence>
<evidence type="ECO:0000256" key="1">
    <source>
        <dbReference type="ARBA" id="ARBA00001393"/>
    </source>
</evidence>
<evidence type="ECO:0000256" key="6">
    <source>
        <dbReference type="ARBA" id="ARBA00005412"/>
    </source>
</evidence>
<evidence type="ECO:0000256" key="17">
    <source>
        <dbReference type="ARBA" id="ARBA00023285"/>
    </source>
</evidence>
<keyword evidence="17 18" id="KW-0170">Cobalt</keyword>
<feature type="binding site" evidence="18">
    <location>
        <position position="153"/>
    </location>
    <ligand>
        <name>NAD(+)</name>
        <dbReference type="ChEBI" id="CHEBI:57540"/>
    </ligand>
</feature>
<feature type="binding site" evidence="18">
    <location>
        <begin position="171"/>
        <end position="174"/>
    </location>
    <ligand>
        <name>NAD(+)</name>
        <dbReference type="ChEBI" id="CHEBI:57540"/>
    </ligand>
</feature>
<evidence type="ECO:0000256" key="8">
    <source>
        <dbReference type="ARBA" id="ARBA00017684"/>
    </source>
</evidence>
<evidence type="ECO:0000256" key="10">
    <source>
        <dbReference type="ARBA" id="ARBA00022605"/>
    </source>
</evidence>
<evidence type="ECO:0000256" key="16">
    <source>
        <dbReference type="ARBA" id="ARBA00023239"/>
    </source>
</evidence>
<feature type="binding site" evidence="18">
    <location>
        <position position="186"/>
    </location>
    <ligand>
        <name>Zn(2+)</name>
        <dbReference type="ChEBI" id="CHEBI:29105"/>
    </ligand>
</feature>
<dbReference type="GO" id="GO:0009423">
    <property type="term" value="P:chorismate biosynthetic process"/>
    <property type="evidence" value="ECO:0007669"/>
    <property type="project" value="UniProtKB-UniRule"/>
</dbReference>
<dbReference type="PANTHER" id="PTHR43622:SF7">
    <property type="entry name" value="3-DEHYDROQUINATE SYNTHASE, CHLOROPLASTIC"/>
    <property type="match status" value="1"/>
</dbReference>
<evidence type="ECO:0000313" key="22">
    <source>
        <dbReference type="Proteomes" id="UP000051155"/>
    </source>
</evidence>
<keyword evidence="12 18" id="KW-0547">Nucleotide-binding</keyword>
<organism evidence="21 22">
    <name type="scientific">Liquorilactobacillus uvarum DSM 19971</name>
    <dbReference type="NCBI Taxonomy" id="1423812"/>
    <lineage>
        <taxon>Bacteria</taxon>
        <taxon>Bacillati</taxon>
        <taxon>Bacillota</taxon>
        <taxon>Bacilli</taxon>
        <taxon>Lactobacillales</taxon>
        <taxon>Lactobacillaceae</taxon>
        <taxon>Liquorilactobacillus</taxon>
    </lineage>
</organism>
<evidence type="ECO:0000256" key="3">
    <source>
        <dbReference type="ARBA" id="ARBA00001947"/>
    </source>
</evidence>
<comment type="pathway">
    <text evidence="5 18">Metabolic intermediate biosynthesis; chorismate biosynthesis; chorismate from D-erythrose 4-phosphate and phosphoenolpyruvate: step 2/7.</text>
</comment>
<evidence type="ECO:0000256" key="9">
    <source>
        <dbReference type="ARBA" id="ARBA00022490"/>
    </source>
</evidence>
<comment type="cofactor">
    <cofactor evidence="3">
        <name>Zn(2+)</name>
        <dbReference type="ChEBI" id="CHEBI:29105"/>
    </cofactor>
</comment>
<comment type="caution">
    <text evidence="18">Lacks conserved residue(s) required for the propagation of feature annotation.</text>
</comment>
<comment type="similarity">
    <text evidence="6 18">Belongs to the sugar phosphate cyclases superfamily. Dehydroquinate synthase family.</text>
</comment>
<evidence type="ECO:0000313" key="21">
    <source>
        <dbReference type="EMBL" id="KRL36952.1"/>
    </source>
</evidence>
<keyword evidence="11 18" id="KW-0479">Metal-binding</keyword>
<feature type="binding site" evidence="18">
    <location>
        <position position="263"/>
    </location>
    <ligand>
        <name>Zn(2+)</name>
        <dbReference type="ChEBI" id="CHEBI:29105"/>
    </ligand>
</feature>
<dbReference type="SUPFAM" id="SSF56796">
    <property type="entry name" value="Dehydroquinate synthase-like"/>
    <property type="match status" value="1"/>
</dbReference>
<dbReference type="InterPro" id="IPR050071">
    <property type="entry name" value="Dehydroquinate_synthase"/>
</dbReference>
<keyword evidence="13 18" id="KW-0862">Zinc</keyword>
<keyword evidence="14 18" id="KW-0520">NAD</keyword>
<gene>
    <name evidence="18" type="primary">aroB</name>
    <name evidence="21" type="ORF">FD20_GL000761</name>
</gene>
<dbReference type="GO" id="GO:0003856">
    <property type="term" value="F:3-dehydroquinate synthase activity"/>
    <property type="evidence" value="ECO:0007669"/>
    <property type="project" value="UniProtKB-UniRule"/>
</dbReference>
<dbReference type="PIRSF" id="PIRSF001455">
    <property type="entry name" value="DHQ_synth"/>
    <property type="match status" value="1"/>
</dbReference>
<dbReference type="FunFam" id="3.40.50.1970:FF:000007">
    <property type="entry name" value="Pentafunctional AROM polypeptide"/>
    <property type="match status" value="1"/>
</dbReference>
<dbReference type="AlphaFoldDB" id="A0A0R1Q7U0"/>
<reference evidence="21 22" key="1">
    <citation type="journal article" date="2015" name="Genome Announc.">
        <title>Expanding the biotechnology potential of lactobacilli through comparative genomics of 213 strains and associated genera.</title>
        <authorList>
            <person name="Sun Z."/>
            <person name="Harris H.M."/>
            <person name="McCann A."/>
            <person name="Guo C."/>
            <person name="Argimon S."/>
            <person name="Zhang W."/>
            <person name="Yang X."/>
            <person name="Jeffery I.B."/>
            <person name="Cooney J.C."/>
            <person name="Kagawa T.F."/>
            <person name="Liu W."/>
            <person name="Song Y."/>
            <person name="Salvetti E."/>
            <person name="Wrobel A."/>
            <person name="Rasinkangas P."/>
            <person name="Parkhill J."/>
            <person name="Rea M.C."/>
            <person name="O'Sullivan O."/>
            <person name="Ritari J."/>
            <person name="Douillard F.P."/>
            <person name="Paul Ross R."/>
            <person name="Yang R."/>
            <person name="Briner A.E."/>
            <person name="Felis G.E."/>
            <person name="de Vos W.M."/>
            <person name="Barrangou R."/>
            <person name="Klaenhammer T.R."/>
            <person name="Caufield P.W."/>
            <person name="Cui Y."/>
            <person name="Zhang H."/>
            <person name="O'Toole P.W."/>
        </authorList>
    </citation>
    <scope>NUCLEOTIDE SEQUENCE [LARGE SCALE GENOMIC DNA]</scope>
    <source>
        <strain evidence="21 22">DSM 19971</strain>
    </source>
</reference>
<comment type="subcellular location">
    <subcellularLocation>
        <location evidence="4 18">Cytoplasm</location>
    </subcellularLocation>
</comment>
<evidence type="ECO:0000256" key="2">
    <source>
        <dbReference type="ARBA" id="ARBA00001911"/>
    </source>
</evidence>
<dbReference type="Gene3D" id="1.20.1090.10">
    <property type="entry name" value="Dehydroquinate synthase-like - alpha domain"/>
    <property type="match status" value="1"/>
</dbReference>
<dbReference type="InterPro" id="IPR030960">
    <property type="entry name" value="DHQS/DOIS_N"/>
</dbReference>
<protein>
    <recommendedName>
        <fullName evidence="8 18">3-dehydroquinate synthase</fullName>
        <shortName evidence="18">DHQS</shortName>
        <ecNumber evidence="7 18">4.2.3.4</ecNumber>
    </recommendedName>
</protein>
<dbReference type="GO" id="GO:0009073">
    <property type="term" value="P:aromatic amino acid family biosynthetic process"/>
    <property type="evidence" value="ECO:0007669"/>
    <property type="project" value="UniProtKB-KW"/>
</dbReference>
<keyword evidence="16 18" id="KW-0456">Lyase</keyword>
<dbReference type="Pfam" id="PF01761">
    <property type="entry name" value="DHQ_synthase"/>
    <property type="match status" value="1"/>
</dbReference>